<evidence type="ECO:0000313" key="4">
    <source>
        <dbReference type="Proteomes" id="UP000266841"/>
    </source>
</evidence>
<accession>K0T0P9</accession>
<gene>
    <name evidence="3" type="ORF">THAOC_15250</name>
</gene>
<evidence type="ECO:0000313" key="3">
    <source>
        <dbReference type="EMBL" id="EJK64052.1"/>
    </source>
</evidence>
<feature type="region of interest" description="Disordered" evidence="1">
    <location>
        <begin position="168"/>
        <end position="193"/>
    </location>
</feature>
<keyword evidence="2" id="KW-0732">Signal</keyword>
<evidence type="ECO:0000256" key="1">
    <source>
        <dbReference type="SAM" id="MobiDB-lite"/>
    </source>
</evidence>
<feature type="signal peptide" evidence="2">
    <location>
        <begin position="1"/>
        <end position="21"/>
    </location>
</feature>
<feature type="compositionally biased region" description="Low complexity" evidence="1">
    <location>
        <begin position="168"/>
        <end position="177"/>
    </location>
</feature>
<name>K0T0P9_THAOC</name>
<protein>
    <submittedName>
        <fullName evidence="3">Uncharacterized protein</fullName>
    </submittedName>
</protein>
<sequence length="193" mass="20079">MKLYQIIVGAASLLHPFVALADTTITLRGAVQAASDEAAAIDLGNRRGGSRDFCDSVCSSSRCFDDCRDNLRDFCKLMFVRARLLLQTVRTNAIAVQTPATTIAATRSAASIDEGAAGADHRAAAANPGALIITTVAITVARGATGTAARLTERRADSAATAARGAARIARYPARTPTAPPPAADSVAMPRRR</sequence>
<organism evidence="3 4">
    <name type="scientific">Thalassiosira oceanica</name>
    <name type="common">Marine diatom</name>
    <dbReference type="NCBI Taxonomy" id="159749"/>
    <lineage>
        <taxon>Eukaryota</taxon>
        <taxon>Sar</taxon>
        <taxon>Stramenopiles</taxon>
        <taxon>Ochrophyta</taxon>
        <taxon>Bacillariophyta</taxon>
        <taxon>Coscinodiscophyceae</taxon>
        <taxon>Thalassiosirophycidae</taxon>
        <taxon>Thalassiosirales</taxon>
        <taxon>Thalassiosiraceae</taxon>
        <taxon>Thalassiosira</taxon>
    </lineage>
</organism>
<dbReference type="Proteomes" id="UP000266841">
    <property type="component" value="Unassembled WGS sequence"/>
</dbReference>
<feature type="chain" id="PRO_5003837592" evidence="2">
    <location>
        <begin position="22"/>
        <end position="193"/>
    </location>
</feature>
<proteinExistence type="predicted"/>
<dbReference type="EMBL" id="AGNL01017699">
    <property type="protein sequence ID" value="EJK64052.1"/>
    <property type="molecule type" value="Genomic_DNA"/>
</dbReference>
<dbReference type="AlphaFoldDB" id="K0T0P9"/>
<evidence type="ECO:0000256" key="2">
    <source>
        <dbReference type="SAM" id="SignalP"/>
    </source>
</evidence>
<keyword evidence="4" id="KW-1185">Reference proteome</keyword>
<comment type="caution">
    <text evidence="3">The sequence shown here is derived from an EMBL/GenBank/DDBJ whole genome shotgun (WGS) entry which is preliminary data.</text>
</comment>
<reference evidence="3 4" key="1">
    <citation type="journal article" date="2012" name="Genome Biol.">
        <title>Genome and low-iron response of an oceanic diatom adapted to chronic iron limitation.</title>
        <authorList>
            <person name="Lommer M."/>
            <person name="Specht M."/>
            <person name="Roy A.S."/>
            <person name="Kraemer L."/>
            <person name="Andreson R."/>
            <person name="Gutowska M.A."/>
            <person name="Wolf J."/>
            <person name="Bergner S.V."/>
            <person name="Schilhabel M.B."/>
            <person name="Klostermeier U.C."/>
            <person name="Beiko R.G."/>
            <person name="Rosenstiel P."/>
            <person name="Hippler M."/>
            <person name="Laroche J."/>
        </authorList>
    </citation>
    <scope>NUCLEOTIDE SEQUENCE [LARGE SCALE GENOMIC DNA]</scope>
    <source>
        <strain evidence="3 4">CCMP1005</strain>
    </source>
</reference>